<name>A0A4R6IFB1_9MOLU</name>
<organism evidence="1 2">
    <name type="scientific">Mycoplasma testudineum</name>
    <dbReference type="NCBI Taxonomy" id="244584"/>
    <lineage>
        <taxon>Bacteria</taxon>
        <taxon>Bacillati</taxon>
        <taxon>Mycoplasmatota</taxon>
        <taxon>Mollicutes</taxon>
        <taxon>Mycoplasmataceae</taxon>
        <taxon>Mycoplasma</taxon>
    </lineage>
</organism>
<reference evidence="1 2" key="1">
    <citation type="submission" date="2019-03" db="EMBL/GenBank/DDBJ databases">
        <title>Genomic Encyclopedia of Archaeal and Bacterial Type Strains, Phase II (KMG-II): from individual species to whole genera.</title>
        <authorList>
            <person name="Goeker M."/>
        </authorList>
    </citation>
    <scope>NUCLEOTIDE SEQUENCE [LARGE SCALE GENOMIC DNA]</scope>
    <source>
        <strain evidence="1 2">ATCC 700618</strain>
    </source>
</reference>
<dbReference type="PANTHER" id="PTHR10000">
    <property type="entry name" value="PHOSPHOSERINE PHOSPHATASE"/>
    <property type="match status" value="1"/>
</dbReference>
<protein>
    <recommendedName>
        <fullName evidence="3">Cof subfamily protein (Haloacid dehalogenase superfamily)/HAD superfamily hydrolase (TIGR01484 family)</fullName>
    </recommendedName>
</protein>
<gene>
    <name evidence="1" type="ORF">EI74_0294</name>
</gene>
<accession>A0A4R6IFB1</accession>
<dbReference type="Pfam" id="PF08282">
    <property type="entry name" value="Hydrolase_3"/>
    <property type="match status" value="1"/>
</dbReference>
<dbReference type="NCBIfam" id="TIGR00099">
    <property type="entry name" value="Cof-subfamily"/>
    <property type="match status" value="1"/>
</dbReference>
<dbReference type="Gene3D" id="3.40.50.1000">
    <property type="entry name" value="HAD superfamily/HAD-like"/>
    <property type="match status" value="1"/>
</dbReference>
<dbReference type="NCBIfam" id="NF045966">
    <property type="entry name" value="YcsE_rel_Pase"/>
    <property type="match status" value="1"/>
</dbReference>
<dbReference type="GO" id="GO:0000287">
    <property type="term" value="F:magnesium ion binding"/>
    <property type="evidence" value="ECO:0007669"/>
    <property type="project" value="TreeGrafter"/>
</dbReference>
<dbReference type="PANTHER" id="PTHR10000:SF8">
    <property type="entry name" value="HAD SUPERFAMILY HYDROLASE-LIKE, TYPE 3"/>
    <property type="match status" value="1"/>
</dbReference>
<dbReference type="NCBIfam" id="TIGR01484">
    <property type="entry name" value="HAD-SF-IIB"/>
    <property type="match status" value="1"/>
</dbReference>
<dbReference type="GO" id="GO:0016791">
    <property type="term" value="F:phosphatase activity"/>
    <property type="evidence" value="ECO:0007669"/>
    <property type="project" value="UniProtKB-ARBA"/>
</dbReference>
<dbReference type="AlphaFoldDB" id="A0A4R6IFB1"/>
<dbReference type="RefSeq" id="WP_094254466.1">
    <property type="nucleotide sequence ID" value="NZ_NNCE01000002.1"/>
</dbReference>
<dbReference type="OrthoDB" id="388819at2"/>
<dbReference type="InterPro" id="IPR006379">
    <property type="entry name" value="HAD-SF_hydro_IIB"/>
</dbReference>
<dbReference type="GO" id="GO:0005829">
    <property type="term" value="C:cytosol"/>
    <property type="evidence" value="ECO:0007669"/>
    <property type="project" value="TreeGrafter"/>
</dbReference>
<evidence type="ECO:0000313" key="1">
    <source>
        <dbReference type="EMBL" id="TDO20466.1"/>
    </source>
</evidence>
<dbReference type="Gene3D" id="3.30.1240.10">
    <property type="match status" value="1"/>
</dbReference>
<dbReference type="Proteomes" id="UP000295518">
    <property type="component" value="Unassembled WGS sequence"/>
</dbReference>
<proteinExistence type="predicted"/>
<keyword evidence="2" id="KW-1185">Reference proteome</keyword>
<sequence>MHNIKMIVTDIDGTILPYGETEFSDNTKKMFSDAKHKGIITVIASGREMVTIRDLLPQIENDVDYFIGANGSFVYDVKNKKYVIDNHIDHKDAFEFNLWSQSNFNDEGWTITDDQHIFRSENKIVPDSWFLKHHVSRLMPNKDFASKIKANLISLITITSSNQHYFDETVKWINENENRDLEINSRWSSGWFISRKNVNKLTAAIELSKLLNIDTSQVIAFGDSENDVEMIEGFNFGIAVKNANDHVKNVAHQIIDHVENDAVYHFLKSKKVI</sequence>
<dbReference type="SUPFAM" id="SSF56784">
    <property type="entry name" value="HAD-like"/>
    <property type="match status" value="1"/>
</dbReference>
<evidence type="ECO:0008006" key="3">
    <source>
        <dbReference type="Google" id="ProtNLM"/>
    </source>
</evidence>
<evidence type="ECO:0000313" key="2">
    <source>
        <dbReference type="Proteomes" id="UP000295518"/>
    </source>
</evidence>
<dbReference type="InterPro" id="IPR000150">
    <property type="entry name" value="Cof"/>
</dbReference>
<dbReference type="InterPro" id="IPR036412">
    <property type="entry name" value="HAD-like_sf"/>
</dbReference>
<comment type="caution">
    <text evidence="1">The sequence shown here is derived from an EMBL/GenBank/DDBJ whole genome shotgun (WGS) entry which is preliminary data.</text>
</comment>
<dbReference type="InterPro" id="IPR023214">
    <property type="entry name" value="HAD_sf"/>
</dbReference>
<dbReference type="EMBL" id="SNWN01000010">
    <property type="protein sequence ID" value="TDO20466.1"/>
    <property type="molecule type" value="Genomic_DNA"/>
</dbReference>